<feature type="compositionally biased region" description="Polar residues" evidence="1">
    <location>
        <begin position="179"/>
        <end position="191"/>
    </location>
</feature>
<name>A0A076MVI7_AMYME</name>
<dbReference type="AlphaFoldDB" id="A0A076MVI7"/>
<dbReference type="Gene3D" id="3.40.50.1820">
    <property type="entry name" value="alpha/beta hydrolase"/>
    <property type="match status" value="1"/>
</dbReference>
<protein>
    <submittedName>
        <fullName evidence="3">Esterase</fullName>
    </submittedName>
</protein>
<dbReference type="InterPro" id="IPR000801">
    <property type="entry name" value="Esterase-like"/>
</dbReference>
<keyword evidence="2" id="KW-0812">Transmembrane</keyword>
<sequence>MDVTVLADAAGYCRAEGPLESPLIWPGFTAAALVLPWVAVRWPRARRRAVIAAVCCALAAGLTGLNTYVGYTRTGHDLALLLGRGGAPGRAVGRLLDDGDDRAVPADAPSQDSFDHADPGDGIPSSRVYVPLPPGYANPDQTYPVVYLVHGYPFGSAQDWLTAGDAAGALDGLTGTTRSRPWSWSASTSPLGSRDATGRRWTCRRGSRLETFLSGPVVSAVDGRYRMIRDRAARALGSMAGGAFAALNIGLHHTDGFGVLLLTLPYDTPGDVRAEFHGDSTAIARNTFAGLPPRHGVPRPGGGVAGGRRTAGGGARRTGPHAHLAHRPRDPPLPAGVRGRTLPGSVRPHPDSRDTSHGSASANARRHGVKSCSPPGEGTVTCRPRLGLRSANARAAASATLRFRVGVVGQRPERARGHPGPLWSCRGAPGR</sequence>
<dbReference type="HOGENOM" id="CLU_635596_0_0_11"/>
<feature type="region of interest" description="Disordered" evidence="1">
    <location>
        <begin position="288"/>
        <end position="383"/>
    </location>
</feature>
<organism evidence="3 4">
    <name type="scientific">Amycolatopsis methanolica 239</name>
    <dbReference type="NCBI Taxonomy" id="1068978"/>
    <lineage>
        <taxon>Bacteria</taxon>
        <taxon>Bacillati</taxon>
        <taxon>Actinomycetota</taxon>
        <taxon>Actinomycetes</taxon>
        <taxon>Pseudonocardiales</taxon>
        <taxon>Pseudonocardiaceae</taxon>
        <taxon>Amycolatopsis</taxon>
        <taxon>Amycolatopsis methanolica group</taxon>
    </lineage>
</organism>
<evidence type="ECO:0000256" key="1">
    <source>
        <dbReference type="SAM" id="MobiDB-lite"/>
    </source>
</evidence>
<evidence type="ECO:0000313" key="3">
    <source>
        <dbReference type="EMBL" id="AIJ24714.1"/>
    </source>
</evidence>
<dbReference type="InterPro" id="IPR029058">
    <property type="entry name" value="AB_hydrolase_fold"/>
</dbReference>
<feature type="transmembrane region" description="Helical" evidence="2">
    <location>
        <begin position="49"/>
        <end position="71"/>
    </location>
</feature>
<dbReference type="Proteomes" id="UP000062973">
    <property type="component" value="Chromosome"/>
</dbReference>
<dbReference type="eggNOG" id="COG2382">
    <property type="taxonomic scope" value="Bacteria"/>
</dbReference>
<dbReference type="PATRIC" id="fig|1068978.7.peg.4966"/>
<dbReference type="OrthoDB" id="184858at2"/>
<keyword evidence="4" id="KW-1185">Reference proteome</keyword>
<accession>A0A076MVI7</accession>
<feature type="transmembrane region" description="Helical" evidence="2">
    <location>
        <begin position="23"/>
        <end position="42"/>
    </location>
</feature>
<feature type="region of interest" description="Disordered" evidence="1">
    <location>
        <begin position="412"/>
        <end position="431"/>
    </location>
</feature>
<proteinExistence type="predicted"/>
<feature type="region of interest" description="Disordered" evidence="1">
    <location>
        <begin position="179"/>
        <end position="198"/>
    </location>
</feature>
<dbReference type="SUPFAM" id="SSF53474">
    <property type="entry name" value="alpha/beta-Hydrolases"/>
    <property type="match status" value="1"/>
</dbReference>
<dbReference type="EMBL" id="CP009110">
    <property type="protein sequence ID" value="AIJ24714.1"/>
    <property type="molecule type" value="Genomic_DNA"/>
</dbReference>
<gene>
    <name evidence="3" type="ORF">AMETH_4622</name>
</gene>
<keyword evidence="2" id="KW-0472">Membrane</keyword>
<feature type="region of interest" description="Disordered" evidence="1">
    <location>
        <begin position="98"/>
        <end position="122"/>
    </location>
</feature>
<evidence type="ECO:0000313" key="4">
    <source>
        <dbReference type="Proteomes" id="UP000062973"/>
    </source>
</evidence>
<dbReference type="STRING" id="1068978.AMETH_4622"/>
<reference evidence="3 4" key="1">
    <citation type="submission" date="2014-07" db="EMBL/GenBank/DDBJ databases">
        <title>Whole Genome Sequence of the Amycolatopsis methanolica 239.</title>
        <authorList>
            <person name="Tang B."/>
        </authorList>
    </citation>
    <scope>NUCLEOTIDE SEQUENCE [LARGE SCALE GENOMIC DNA]</scope>
    <source>
        <strain evidence="3 4">239</strain>
    </source>
</reference>
<feature type="compositionally biased region" description="Gly residues" evidence="1">
    <location>
        <begin position="299"/>
        <end position="316"/>
    </location>
</feature>
<dbReference type="Pfam" id="PF00756">
    <property type="entry name" value="Esterase"/>
    <property type="match status" value="1"/>
</dbReference>
<dbReference type="KEGG" id="amq:AMETH_4622"/>
<evidence type="ECO:0000256" key="2">
    <source>
        <dbReference type="SAM" id="Phobius"/>
    </source>
</evidence>
<keyword evidence="2" id="KW-1133">Transmembrane helix</keyword>